<feature type="binding site" evidence="17">
    <location>
        <position position="157"/>
    </location>
    <ligand>
        <name>a divalent metal cation</name>
        <dbReference type="ChEBI" id="CHEBI:60240"/>
        <label>1</label>
        <note>catalytic</note>
    </ligand>
</feature>
<evidence type="ECO:0000256" key="12">
    <source>
        <dbReference type="ARBA" id="ARBA00022932"/>
    </source>
</evidence>
<dbReference type="GO" id="GO:0005829">
    <property type="term" value="C:cytosol"/>
    <property type="evidence" value="ECO:0007669"/>
    <property type="project" value="TreeGrafter"/>
</dbReference>
<name>A0A1I4Z0E6_9PROT</name>
<evidence type="ECO:0000256" key="7">
    <source>
        <dbReference type="ARBA" id="ARBA00022722"/>
    </source>
</evidence>
<dbReference type="GO" id="GO:0003677">
    <property type="term" value="F:DNA binding"/>
    <property type="evidence" value="ECO:0007669"/>
    <property type="project" value="InterPro"/>
</dbReference>
<dbReference type="OrthoDB" id="9804290at2"/>
<keyword evidence="5 18" id="KW-0548">Nucleotidyltransferase</keyword>
<evidence type="ECO:0000256" key="11">
    <source>
        <dbReference type="ARBA" id="ARBA00022842"/>
    </source>
</evidence>
<feature type="binding site" evidence="17">
    <location>
        <position position="7"/>
    </location>
    <ligand>
        <name>a divalent metal cation</name>
        <dbReference type="ChEBI" id="CHEBI:60240"/>
        <label>1</label>
        <note>catalytic</note>
    </ligand>
</feature>
<organism evidence="20 21">
    <name type="scientific">Nitrosospira briensis</name>
    <dbReference type="NCBI Taxonomy" id="35799"/>
    <lineage>
        <taxon>Bacteria</taxon>
        <taxon>Pseudomonadati</taxon>
        <taxon>Pseudomonadota</taxon>
        <taxon>Betaproteobacteria</taxon>
        <taxon>Nitrosomonadales</taxon>
        <taxon>Nitrosomonadaceae</taxon>
        <taxon>Nitrosospira</taxon>
    </lineage>
</organism>
<evidence type="ECO:0000313" key="20">
    <source>
        <dbReference type="EMBL" id="SFN43745.1"/>
    </source>
</evidence>
<evidence type="ECO:0000256" key="6">
    <source>
        <dbReference type="ARBA" id="ARBA00022705"/>
    </source>
</evidence>
<dbReference type="Pfam" id="PF00929">
    <property type="entry name" value="RNase_T"/>
    <property type="match status" value="1"/>
</dbReference>
<evidence type="ECO:0000256" key="9">
    <source>
        <dbReference type="ARBA" id="ARBA00022801"/>
    </source>
</evidence>
<dbReference type="FunFam" id="3.30.420.10:FF:000012">
    <property type="entry name" value="DNA polymerase III subunit epsilon"/>
    <property type="match status" value="1"/>
</dbReference>
<evidence type="ECO:0000256" key="10">
    <source>
        <dbReference type="ARBA" id="ARBA00022839"/>
    </source>
</evidence>
<dbReference type="EMBL" id="FOVJ01000001">
    <property type="protein sequence ID" value="SFN43745.1"/>
    <property type="molecule type" value="Genomic_DNA"/>
</dbReference>
<dbReference type="InterPro" id="IPR013520">
    <property type="entry name" value="Ribonucl_H"/>
</dbReference>
<feature type="binding site" evidence="17">
    <location>
        <position position="9"/>
    </location>
    <ligand>
        <name>a divalent metal cation</name>
        <dbReference type="ChEBI" id="CHEBI:60240"/>
        <label>1</label>
        <note>catalytic</note>
    </ligand>
</feature>
<dbReference type="NCBIfam" id="TIGR00573">
    <property type="entry name" value="dnaq"/>
    <property type="match status" value="1"/>
</dbReference>
<dbReference type="NCBIfam" id="TIGR01406">
    <property type="entry name" value="dnaQ_proteo"/>
    <property type="match status" value="1"/>
</dbReference>
<proteinExistence type="predicted"/>
<comment type="catalytic activity">
    <reaction evidence="14 18">
        <text>DNA(n) + a 2'-deoxyribonucleoside 5'-triphosphate = DNA(n+1) + diphosphate</text>
        <dbReference type="Rhea" id="RHEA:22508"/>
        <dbReference type="Rhea" id="RHEA-COMP:17339"/>
        <dbReference type="Rhea" id="RHEA-COMP:17340"/>
        <dbReference type="ChEBI" id="CHEBI:33019"/>
        <dbReference type="ChEBI" id="CHEBI:61560"/>
        <dbReference type="ChEBI" id="CHEBI:173112"/>
        <dbReference type="EC" id="2.7.7.7"/>
    </reaction>
</comment>
<keyword evidence="9 18" id="KW-0378">Hydrolase</keyword>
<sequence length="251" mass="28415">MRQIFIDTETTGLEPKLGHRIIEIAAVEMMSRRLTGRRFHYYLNPEREIEEGALQVHGLNTEFLQDKQKFCDVVHELLEFINGAELIMHNASFDVAFLDHELGLAKLPPLGECCHSVTDTLKIAKDLHPGKRNNLDALCERYVVDNSRRALHGALLDAELLAEVYLAMTRGQESLLMELEAPSALELAINMQDLHLVVLAASEEELKAHAEQLESIERESKGKCLWMRLESMETVEIRQGESSDILSINEA</sequence>
<keyword evidence="21" id="KW-1185">Reference proteome</keyword>
<accession>A0A1I4Z0E6</accession>
<keyword evidence="4 18" id="KW-0808">Transferase</keyword>
<keyword evidence="8 17" id="KW-0479">Metal-binding</keyword>
<dbReference type="InterPro" id="IPR006054">
    <property type="entry name" value="DnaQ"/>
</dbReference>
<evidence type="ECO:0000256" key="5">
    <source>
        <dbReference type="ARBA" id="ARBA00022695"/>
    </source>
</evidence>
<reference evidence="21" key="1">
    <citation type="submission" date="2016-10" db="EMBL/GenBank/DDBJ databases">
        <authorList>
            <person name="Varghese N."/>
        </authorList>
    </citation>
    <scope>NUCLEOTIDE SEQUENCE [LARGE SCALE GENOMIC DNA]</scope>
    <source>
        <strain evidence="21">Nsp8</strain>
    </source>
</reference>
<dbReference type="PANTHER" id="PTHR30231">
    <property type="entry name" value="DNA POLYMERASE III SUBUNIT EPSILON"/>
    <property type="match status" value="1"/>
</dbReference>
<dbReference type="AlphaFoldDB" id="A0A1I4Z0E6"/>
<dbReference type="SMART" id="SM00479">
    <property type="entry name" value="EXOIII"/>
    <property type="match status" value="1"/>
</dbReference>
<feature type="domain" description="Exonuclease" evidence="19">
    <location>
        <begin position="2"/>
        <end position="174"/>
    </location>
</feature>
<evidence type="ECO:0000256" key="2">
    <source>
        <dbReference type="ARBA" id="ARBA00012417"/>
    </source>
</evidence>
<evidence type="ECO:0000256" key="16">
    <source>
        <dbReference type="PIRSR" id="PIRSR606309-2"/>
    </source>
</evidence>
<keyword evidence="10 18" id="KW-0269">Exonuclease</keyword>
<dbReference type="InterPro" id="IPR012337">
    <property type="entry name" value="RNaseH-like_sf"/>
</dbReference>
<evidence type="ECO:0000256" key="13">
    <source>
        <dbReference type="ARBA" id="ARBA00023211"/>
    </source>
</evidence>
<feature type="binding site" evidence="16">
    <location>
        <position position="57"/>
    </location>
    <ligand>
        <name>substrate</name>
    </ligand>
</feature>
<dbReference type="GO" id="GO:0008408">
    <property type="term" value="F:3'-5' exonuclease activity"/>
    <property type="evidence" value="ECO:0007669"/>
    <property type="project" value="TreeGrafter"/>
</dbReference>
<comment type="subunit">
    <text evidence="18">DNA polymerase III contains a core (composed of alpha, epsilon and theta chains) that associates with a tau subunit. This core dimerizes to form the POLIII' complex. PolIII' associates with the gamma complex (composed of gamma, delta, delta', psi and chi chains) and with the beta chain to form the complete DNA polymerase III complex.</text>
</comment>
<evidence type="ECO:0000256" key="8">
    <source>
        <dbReference type="ARBA" id="ARBA00022723"/>
    </source>
</evidence>
<comment type="cofactor">
    <cofactor evidence="1 18">
        <name>Mn(2+)</name>
        <dbReference type="ChEBI" id="CHEBI:29035"/>
    </cofactor>
</comment>
<evidence type="ECO:0000256" key="14">
    <source>
        <dbReference type="ARBA" id="ARBA00049244"/>
    </source>
</evidence>
<protein>
    <recommendedName>
        <fullName evidence="3 18">DNA polymerase III subunit epsilon</fullName>
        <ecNumber evidence="2 18">2.7.7.7</ecNumber>
    </recommendedName>
</protein>
<dbReference type="GO" id="GO:0003887">
    <property type="term" value="F:DNA-directed DNA polymerase activity"/>
    <property type="evidence" value="ECO:0007669"/>
    <property type="project" value="UniProtKB-KW"/>
</dbReference>
<dbReference type="SUPFAM" id="SSF53098">
    <property type="entry name" value="Ribonuclease H-like"/>
    <property type="match status" value="1"/>
</dbReference>
<dbReference type="GO" id="GO:0045004">
    <property type="term" value="P:DNA replication proofreading"/>
    <property type="evidence" value="ECO:0007669"/>
    <property type="project" value="TreeGrafter"/>
</dbReference>
<keyword evidence="7 18" id="KW-0540">Nuclease</keyword>
<evidence type="ECO:0000259" key="19">
    <source>
        <dbReference type="SMART" id="SM00479"/>
    </source>
</evidence>
<dbReference type="Proteomes" id="UP000183107">
    <property type="component" value="Unassembled WGS sequence"/>
</dbReference>
<evidence type="ECO:0000256" key="1">
    <source>
        <dbReference type="ARBA" id="ARBA00001936"/>
    </source>
</evidence>
<dbReference type="InterPro" id="IPR036397">
    <property type="entry name" value="RNaseH_sf"/>
</dbReference>
<keyword evidence="6 18" id="KW-0235">DNA replication</keyword>
<keyword evidence="13 17" id="KW-0464">Manganese</keyword>
<evidence type="ECO:0000256" key="18">
    <source>
        <dbReference type="RuleBase" id="RU364087"/>
    </source>
</evidence>
<dbReference type="EC" id="2.7.7.7" evidence="2 18"/>
<dbReference type="Gene3D" id="3.30.420.10">
    <property type="entry name" value="Ribonuclease H-like superfamily/Ribonuclease H"/>
    <property type="match status" value="1"/>
</dbReference>
<gene>
    <name evidence="18" type="primary">dnaQ</name>
    <name evidence="20" type="ORF">SAMN05216386_0967</name>
</gene>
<keyword evidence="12 18" id="KW-0239">DNA-directed DNA polymerase</keyword>
<dbReference type="GO" id="GO:0046872">
    <property type="term" value="F:metal ion binding"/>
    <property type="evidence" value="ECO:0007669"/>
    <property type="project" value="UniProtKB-KW"/>
</dbReference>
<feature type="binding site" evidence="16">
    <location>
        <position position="9"/>
    </location>
    <ligand>
        <name>substrate</name>
    </ligand>
</feature>
<evidence type="ECO:0000256" key="17">
    <source>
        <dbReference type="PIRSR" id="PIRSR606309-3"/>
    </source>
</evidence>
<evidence type="ECO:0000256" key="4">
    <source>
        <dbReference type="ARBA" id="ARBA00022679"/>
    </source>
</evidence>
<evidence type="ECO:0000313" key="21">
    <source>
        <dbReference type="Proteomes" id="UP000183107"/>
    </source>
</evidence>
<feature type="binding site" evidence="16">
    <location>
        <position position="7"/>
    </location>
    <ligand>
        <name>substrate</name>
    </ligand>
</feature>
<dbReference type="NCBIfam" id="NF004316">
    <property type="entry name" value="PRK05711.1"/>
    <property type="match status" value="1"/>
</dbReference>
<comment type="function">
    <text evidence="18">DNA polymerase III is a complex, multichain enzyme responsible for most of the replicative synthesis in bacteria. The epsilon subunit contain the editing function and is a proofreading 3'-5' exonuclease.</text>
</comment>
<evidence type="ECO:0000256" key="15">
    <source>
        <dbReference type="PIRSR" id="PIRSR606309-1"/>
    </source>
</evidence>
<evidence type="ECO:0000256" key="3">
    <source>
        <dbReference type="ARBA" id="ARBA00020352"/>
    </source>
</evidence>
<dbReference type="STRING" id="1266925.GCA_000619905_02876"/>
<dbReference type="InterPro" id="IPR006309">
    <property type="entry name" value="DnaQ_proteo"/>
</dbReference>
<keyword evidence="11 17" id="KW-0460">Magnesium</keyword>
<dbReference type="CDD" id="cd06131">
    <property type="entry name" value="DNA_pol_III_epsilon_Ecoli_like"/>
    <property type="match status" value="1"/>
</dbReference>
<feature type="active site" description="Proton acceptor" evidence="15">
    <location>
        <position position="152"/>
    </location>
</feature>
<dbReference type="PANTHER" id="PTHR30231:SF41">
    <property type="entry name" value="DNA POLYMERASE III SUBUNIT EPSILON"/>
    <property type="match status" value="1"/>
</dbReference>
<dbReference type="RefSeq" id="WP_074795126.1">
    <property type="nucleotide sequence ID" value="NZ_FOVJ01000001.1"/>
</dbReference>
<feature type="binding site" evidence="16">
    <location>
        <position position="157"/>
    </location>
    <ligand>
        <name>substrate</name>
    </ligand>
</feature>
<comment type="cofactor">
    <cofactor evidence="17">
        <name>Mg(2+)</name>
        <dbReference type="ChEBI" id="CHEBI:18420"/>
    </cofactor>
    <cofactor evidence="17">
        <name>Mn(2+)</name>
        <dbReference type="ChEBI" id="CHEBI:29035"/>
    </cofactor>
    <text evidence="17">Binds 2 divalent metal cations. Magnesium or manganese.</text>
</comment>